<feature type="compositionally biased region" description="Polar residues" evidence="2">
    <location>
        <begin position="58"/>
        <end position="71"/>
    </location>
</feature>
<feature type="domain" description="BHLH" evidence="3">
    <location>
        <begin position="267"/>
        <end position="337"/>
    </location>
</feature>
<name>A0A4Q2V6A2_FUSOX</name>
<feature type="compositionally biased region" description="Polar residues" evidence="2">
    <location>
        <begin position="251"/>
        <end position="260"/>
    </location>
</feature>
<feature type="compositionally biased region" description="Polar residues" evidence="2">
    <location>
        <begin position="191"/>
        <end position="200"/>
    </location>
</feature>
<dbReference type="InterPro" id="IPR036638">
    <property type="entry name" value="HLH_DNA-bd_sf"/>
</dbReference>
<feature type="region of interest" description="Disordered" evidence="2">
    <location>
        <begin position="50"/>
        <end position="109"/>
    </location>
</feature>
<feature type="region of interest" description="Disordered" evidence="2">
    <location>
        <begin position="131"/>
        <end position="273"/>
    </location>
</feature>
<feature type="compositionally biased region" description="Polar residues" evidence="2">
    <location>
        <begin position="209"/>
        <end position="242"/>
    </location>
</feature>
<evidence type="ECO:0000313" key="5">
    <source>
        <dbReference type="Proteomes" id="UP000290540"/>
    </source>
</evidence>
<sequence>MQRLEERLNDSQDPGRCILPFPDPTMAGEQSEDQSFYDLLVEDPELPLGQTIVLSPLGHSQHQQPISSPNRTSRDTPQPPDLTEMETHQQPHHPVPADPMSIAWGLSGVDDQNPQLHPALFNFIVPGTMIPAPDNTSRHQSSPAGVQQRATNNPRAELDVAPQDNSPTPASQPKRTPRTRRKKKEAHNKSEVSQGDNSSADAGAPSLSDVASPSPASHNNHTSISSKPTSMEPTTSIISNCRRQLRIASRISKNTRSQLNGAPEERRARASHNRVEKHYRNRLNAQFESLLNALLAKVRQGDNSNGDDNEWDGTSDLDRRVSKGEVLEMARKCIQGLERESNELQRENFELKGSLQRLKGSASDGTVSSSEPEAPFNPN</sequence>
<dbReference type="PANTHER" id="PTHR47336:SF2">
    <property type="entry name" value="TRANSCRIPTION FACTOR HMS1-RELATED"/>
    <property type="match status" value="1"/>
</dbReference>
<dbReference type="PROSITE" id="PS50888">
    <property type="entry name" value="BHLH"/>
    <property type="match status" value="1"/>
</dbReference>
<gene>
    <name evidence="4" type="ORF">BFJ63_vAg14367</name>
</gene>
<dbReference type="AlphaFoldDB" id="A0A4Q2V6A2"/>
<dbReference type="Proteomes" id="UP000290540">
    <property type="component" value="Unassembled WGS sequence"/>
</dbReference>
<evidence type="ECO:0000256" key="2">
    <source>
        <dbReference type="SAM" id="MobiDB-lite"/>
    </source>
</evidence>
<feature type="compositionally biased region" description="Basic and acidic residues" evidence="2">
    <location>
        <begin position="1"/>
        <end position="10"/>
    </location>
</feature>
<dbReference type="EMBL" id="MQTW01000172">
    <property type="protein sequence ID" value="RYC82745.1"/>
    <property type="molecule type" value="Genomic_DNA"/>
</dbReference>
<dbReference type="Pfam" id="PF00010">
    <property type="entry name" value="HLH"/>
    <property type="match status" value="1"/>
</dbReference>
<feature type="region of interest" description="Disordered" evidence="2">
    <location>
        <begin position="354"/>
        <end position="379"/>
    </location>
</feature>
<dbReference type="Gene3D" id="4.10.280.10">
    <property type="entry name" value="Helix-loop-helix DNA-binding domain"/>
    <property type="match status" value="1"/>
</dbReference>
<dbReference type="InterPro" id="IPR052099">
    <property type="entry name" value="Regulatory_TF_Diverse"/>
</dbReference>
<feature type="compositionally biased region" description="Basic and acidic residues" evidence="2">
    <location>
        <begin position="263"/>
        <end position="273"/>
    </location>
</feature>
<evidence type="ECO:0000256" key="1">
    <source>
        <dbReference type="SAM" id="Coils"/>
    </source>
</evidence>
<accession>A0A4Q2V6A2</accession>
<protein>
    <recommendedName>
        <fullName evidence="3">BHLH domain-containing protein</fullName>
    </recommendedName>
</protein>
<feature type="compositionally biased region" description="Polar residues" evidence="2">
    <location>
        <begin position="134"/>
        <end position="154"/>
    </location>
</feature>
<organism evidence="4 5">
    <name type="scientific">Fusarium oxysporum f. sp. narcissi</name>
    <dbReference type="NCBI Taxonomy" id="451672"/>
    <lineage>
        <taxon>Eukaryota</taxon>
        <taxon>Fungi</taxon>
        <taxon>Dikarya</taxon>
        <taxon>Ascomycota</taxon>
        <taxon>Pezizomycotina</taxon>
        <taxon>Sordariomycetes</taxon>
        <taxon>Hypocreomycetidae</taxon>
        <taxon>Hypocreales</taxon>
        <taxon>Nectriaceae</taxon>
        <taxon>Fusarium</taxon>
        <taxon>Fusarium oxysporum species complex</taxon>
    </lineage>
</organism>
<dbReference type="SUPFAM" id="SSF47459">
    <property type="entry name" value="HLH, helix-loop-helix DNA-binding domain"/>
    <property type="match status" value="1"/>
</dbReference>
<reference evidence="4 5" key="1">
    <citation type="submission" date="2016-12" db="EMBL/GenBank/DDBJ databases">
        <title>Draft genome sequence of Fusarium oxysporum causing rot on Narcissus.</title>
        <authorList>
            <person name="Armitage A.D."/>
            <person name="Taylor A."/>
            <person name="Clarkson J.P."/>
            <person name="Harrison R.J."/>
            <person name="Jackson A.C."/>
        </authorList>
    </citation>
    <scope>NUCLEOTIDE SEQUENCE [LARGE SCALE GENOMIC DNA]</scope>
    <source>
        <strain evidence="4 5">N139</strain>
    </source>
</reference>
<dbReference type="SMART" id="SM00353">
    <property type="entry name" value="HLH"/>
    <property type="match status" value="1"/>
</dbReference>
<dbReference type="PANTHER" id="PTHR47336">
    <property type="entry name" value="TRANSCRIPTION FACTOR HMS1-RELATED"/>
    <property type="match status" value="1"/>
</dbReference>
<proteinExistence type="predicted"/>
<dbReference type="GO" id="GO:0046983">
    <property type="term" value="F:protein dimerization activity"/>
    <property type="evidence" value="ECO:0007669"/>
    <property type="project" value="InterPro"/>
</dbReference>
<feature type="coiled-coil region" evidence="1">
    <location>
        <begin position="327"/>
        <end position="354"/>
    </location>
</feature>
<evidence type="ECO:0000259" key="3">
    <source>
        <dbReference type="PROSITE" id="PS50888"/>
    </source>
</evidence>
<dbReference type="InterPro" id="IPR011598">
    <property type="entry name" value="bHLH_dom"/>
</dbReference>
<keyword evidence="1" id="KW-0175">Coiled coil</keyword>
<feature type="region of interest" description="Disordered" evidence="2">
    <location>
        <begin position="1"/>
        <end position="33"/>
    </location>
</feature>
<evidence type="ECO:0000313" key="4">
    <source>
        <dbReference type="EMBL" id="RYC82745.1"/>
    </source>
</evidence>
<feature type="compositionally biased region" description="Basic residues" evidence="2">
    <location>
        <begin position="175"/>
        <end position="186"/>
    </location>
</feature>
<comment type="caution">
    <text evidence="4">The sequence shown here is derived from an EMBL/GenBank/DDBJ whole genome shotgun (WGS) entry which is preliminary data.</text>
</comment>